<dbReference type="Pfam" id="PF02627">
    <property type="entry name" value="CMD"/>
    <property type="match status" value="1"/>
</dbReference>
<protein>
    <submittedName>
        <fullName evidence="2">Carboxymuconolactone decarboxylase family protein</fullName>
    </submittedName>
</protein>
<dbReference type="OrthoDB" id="5987308at2"/>
<accession>A0A3A3FHS3</accession>
<dbReference type="GO" id="GO:0051920">
    <property type="term" value="F:peroxiredoxin activity"/>
    <property type="evidence" value="ECO:0007669"/>
    <property type="project" value="InterPro"/>
</dbReference>
<dbReference type="Gene3D" id="1.20.1290.10">
    <property type="entry name" value="AhpD-like"/>
    <property type="match status" value="1"/>
</dbReference>
<proteinExistence type="predicted"/>
<dbReference type="PANTHER" id="PTHR34846:SF11">
    <property type="entry name" value="4-CARBOXYMUCONOLACTONE DECARBOXYLASE FAMILY PROTEIN (AFU_ORTHOLOGUE AFUA_6G11590)"/>
    <property type="match status" value="1"/>
</dbReference>
<dbReference type="SUPFAM" id="SSF69118">
    <property type="entry name" value="AhpD-like"/>
    <property type="match status" value="1"/>
</dbReference>
<organism evidence="2 3">
    <name type="scientific">Noviherbaspirillum saxi</name>
    <dbReference type="NCBI Taxonomy" id="2320863"/>
    <lineage>
        <taxon>Bacteria</taxon>
        <taxon>Pseudomonadati</taxon>
        <taxon>Pseudomonadota</taxon>
        <taxon>Betaproteobacteria</taxon>
        <taxon>Burkholderiales</taxon>
        <taxon>Oxalobacteraceae</taxon>
        <taxon>Noviherbaspirillum</taxon>
    </lineage>
</organism>
<name>A0A3A3FHS3_9BURK</name>
<gene>
    <name evidence="2" type="ORF">D3871_16440</name>
</gene>
<sequence length="200" mass="22405">MKSDRLPTIAPEQWTAEQRVYAQEIIDGPRGALISPFIPLLRSPELMAHAQRMGEYLRYRSALDLRLSELAILITARQWSQRVEWAIHAPIAEREGVAAETIAAIAEGRLPKGLREDEAILYAFSMELHQNRSVSDTTWADAMRLFGEQGVVDLIGINGYYTFLSMVMNAARTEVPPSGAQPLPHLPEFCQVASPHLQQI</sequence>
<dbReference type="RefSeq" id="WP_119770203.1">
    <property type="nucleotide sequence ID" value="NZ_QYUO01000002.1"/>
</dbReference>
<dbReference type="AlphaFoldDB" id="A0A3A3FHS3"/>
<evidence type="ECO:0000259" key="1">
    <source>
        <dbReference type="Pfam" id="PF02627"/>
    </source>
</evidence>
<evidence type="ECO:0000313" key="3">
    <source>
        <dbReference type="Proteomes" id="UP000265955"/>
    </source>
</evidence>
<evidence type="ECO:0000313" key="2">
    <source>
        <dbReference type="EMBL" id="RJF95053.1"/>
    </source>
</evidence>
<dbReference type="InterPro" id="IPR003779">
    <property type="entry name" value="CMD-like"/>
</dbReference>
<dbReference type="InterPro" id="IPR029032">
    <property type="entry name" value="AhpD-like"/>
</dbReference>
<dbReference type="EMBL" id="QYUO01000002">
    <property type="protein sequence ID" value="RJF95053.1"/>
    <property type="molecule type" value="Genomic_DNA"/>
</dbReference>
<feature type="domain" description="Carboxymuconolactone decarboxylase-like" evidence="1">
    <location>
        <begin position="44"/>
        <end position="108"/>
    </location>
</feature>
<dbReference type="PANTHER" id="PTHR34846">
    <property type="entry name" value="4-CARBOXYMUCONOLACTONE DECARBOXYLASE FAMILY PROTEIN (AFU_ORTHOLOGUE AFUA_6G11590)"/>
    <property type="match status" value="1"/>
</dbReference>
<keyword evidence="3" id="KW-1185">Reference proteome</keyword>
<dbReference type="Proteomes" id="UP000265955">
    <property type="component" value="Unassembled WGS sequence"/>
</dbReference>
<reference evidence="3" key="1">
    <citation type="submission" date="2018-09" db="EMBL/GenBank/DDBJ databases">
        <authorList>
            <person name="Zhu H."/>
        </authorList>
    </citation>
    <scope>NUCLEOTIDE SEQUENCE [LARGE SCALE GENOMIC DNA]</scope>
    <source>
        <strain evidence="3">K1R23-30</strain>
    </source>
</reference>
<comment type="caution">
    <text evidence="2">The sequence shown here is derived from an EMBL/GenBank/DDBJ whole genome shotgun (WGS) entry which is preliminary data.</text>
</comment>